<reference evidence="1" key="1">
    <citation type="submission" date="2021-05" db="EMBL/GenBank/DDBJ databases">
        <authorList>
            <person name="Scholz U."/>
            <person name="Mascher M."/>
            <person name="Fiebig A."/>
        </authorList>
    </citation>
    <scope>NUCLEOTIDE SEQUENCE [LARGE SCALE GENOMIC DNA]</scope>
</reference>
<sequence>MLNFKLSICAVKDLIGNEKWFKSLAFDLLQKGLVWNCQTDHYSFTLINFSLKDDKIKDVLGHFQKDFEGGVSAENLGSKFGGYGSFLPTHQRSPLLPPTRSPPKAANLGPRSPYHQSIEAAPQNPTAVAVPSVSQNNGSVAPSSGDSIKKERCESATAKRSTSTQDPSYGSSKSSEQNRFKVRIKVGSDNVLARNNAAIYSGLGLDISSPSSVEDSPDGYRGLSPEFDNVQLESPRTILQIMTCFSVPGGFLLSPLQGSILQLTKRVVPSSKKWETSVDIENAQEACEGHVVKKMKPDGKKKKAIETKRSNNTSDGSAVKKKEIDIELLTGQKIISEALNIPLLSSSRGMETKGESQFEEETSGKPLEGNNDSRSKEWAINSNSKTIKAETVKAERTECLESGGFGNSEMEISAVKRELKPMTEKIADRNGKYDLASGDIADEAEALLLKETTLNNLGEKSDVPSLKQKTAPRYDHLEKSKRNKEDDVVLSEDRNKEIFHTSDAQRSDISSKKRIVKEWEESQHNSIAHVSNGITANHSSAAKETYKDQNLKETKSKLKKSEELYSTTDSRSVKGQILSHNGGHVNNELVEDSTDFAGKRAPSDLLVKRSSEQALDLVGSASSDMAHIQTTAVTSSSSKASDSQKKKQNSHVVKTSPIESVSSSPVRNSNIDKLPHNRILEKDGPINANSSTMLSSVKYLNNEAGLVDNIRQVKKSKDSLLAGETVLHGSLQGISEKDDDLVQLTRGHAPEKISVRKGLDDDPHHASGRKDFVNGSSASRGHNHLHSGDKNSLRTDGSSVQPRAALLDAKGDTVVNGNKKSAASIQDRNGSTHCPPVGNFQPELPPGKDKSYPKSNRQDTEKPKAQMVPSPLKETHSTPVKSNTSKLTPQSRRCNDENGGQKGVSKQGTSNPADTSSPARKDGNSTAYALKEARDLKHKANRLKKEGKDLESTRLYFEAALKFLHVASLLEPPSIDGGKQGDAAQSMYSDTAKLCNFVAHEYERCKKMAAAALAYKCVEVAYLKAAYYKYPIASKDRQVLQAVVQTTPGESPSSSASDIDNLNNNGLSKKAPSNKDANSPQVAGNHLLLAVRNQPHLTRLLAYTNDVNCAFEATRKSQMAIASAAGNHEKGVDGVSSVRTVLDFNFRSVNDLLRLVRLSMESISC</sequence>
<organism evidence="1 2">
    <name type="scientific">Avena sativa</name>
    <name type="common">Oat</name>
    <dbReference type="NCBI Taxonomy" id="4498"/>
    <lineage>
        <taxon>Eukaryota</taxon>
        <taxon>Viridiplantae</taxon>
        <taxon>Streptophyta</taxon>
        <taxon>Embryophyta</taxon>
        <taxon>Tracheophyta</taxon>
        <taxon>Spermatophyta</taxon>
        <taxon>Magnoliopsida</taxon>
        <taxon>Liliopsida</taxon>
        <taxon>Poales</taxon>
        <taxon>Poaceae</taxon>
        <taxon>BOP clade</taxon>
        <taxon>Pooideae</taxon>
        <taxon>Poodae</taxon>
        <taxon>Poeae</taxon>
        <taxon>Poeae Chloroplast Group 1 (Aveneae type)</taxon>
        <taxon>Aveninae</taxon>
        <taxon>Avena</taxon>
    </lineage>
</organism>
<proteinExistence type="predicted"/>
<dbReference type="Proteomes" id="UP001732700">
    <property type="component" value="Chromosome 4C"/>
</dbReference>
<keyword evidence="2" id="KW-1185">Reference proteome</keyword>
<reference evidence="1" key="2">
    <citation type="submission" date="2025-09" db="UniProtKB">
        <authorList>
            <consortium name="EnsemblPlants"/>
        </authorList>
    </citation>
    <scope>IDENTIFICATION</scope>
</reference>
<evidence type="ECO:0000313" key="1">
    <source>
        <dbReference type="EnsemblPlants" id="AVESA.00010b.r2.4CG1261100.1.CDS"/>
    </source>
</evidence>
<evidence type="ECO:0000313" key="2">
    <source>
        <dbReference type="Proteomes" id="UP001732700"/>
    </source>
</evidence>
<name>A0ACD5WPC1_AVESA</name>
<protein>
    <submittedName>
        <fullName evidence="1">Uncharacterized protein</fullName>
    </submittedName>
</protein>
<accession>A0ACD5WPC1</accession>
<dbReference type="EnsemblPlants" id="AVESA.00010b.r2.4CG1261100.1">
    <property type="protein sequence ID" value="AVESA.00010b.r2.4CG1261100.1.CDS"/>
    <property type="gene ID" value="AVESA.00010b.r2.4CG1261100"/>
</dbReference>